<reference evidence="1 2" key="1">
    <citation type="submission" date="2019-11" db="EMBL/GenBank/DDBJ databases">
        <title>Comparative genomics of hydrocarbon-degrading Desulfosarcina strains.</title>
        <authorList>
            <person name="Watanabe M."/>
            <person name="Kojima H."/>
            <person name="Fukui M."/>
        </authorList>
    </citation>
    <scope>NUCLEOTIDE SEQUENCE [LARGE SCALE GENOMIC DNA]</scope>
    <source>
        <strain evidence="1 2">28bB2T</strain>
        <plasmid evidence="2">do28_1 dna</plasmid>
    </source>
</reference>
<proteinExistence type="predicted"/>
<evidence type="ECO:0000313" key="2">
    <source>
        <dbReference type="Proteomes" id="UP000425960"/>
    </source>
</evidence>
<dbReference type="EMBL" id="AP021877">
    <property type="protein sequence ID" value="BBO86747.1"/>
    <property type="molecule type" value="Genomic_DNA"/>
</dbReference>
<evidence type="ECO:0000313" key="1">
    <source>
        <dbReference type="EMBL" id="BBO86747.1"/>
    </source>
</evidence>
<gene>
    <name evidence="1" type="ORF">DSCO28_73130</name>
</gene>
<keyword evidence="1" id="KW-0614">Plasmid</keyword>
<organism evidence="1 2">
    <name type="scientific">Desulfosarcina ovata subsp. sediminis</name>
    <dbReference type="NCBI Taxonomy" id="885957"/>
    <lineage>
        <taxon>Bacteria</taxon>
        <taxon>Pseudomonadati</taxon>
        <taxon>Thermodesulfobacteriota</taxon>
        <taxon>Desulfobacteria</taxon>
        <taxon>Desulfobacterales</taxon>
        <taxon>Desulfosarcinaceae</taxon>
        <taxon>Desulfosarcina</taxon>
    </lineage>
</organism>
<name>A0A5K8A2M5_9BACT</name>
<geneLocation type="plasmid" evidence="2">
    <name>do28_1 dna</name>
</geneLocation>
<sequence>MESRPKPKDVVSELLKIDDEIFRLIGNFGSCGNFIKTFFLARKLRDLKNRRDAIIESV</sequence>
<accession>A0A5K8A2M5</accession>
<dbReference type="Proteomes" id="UP000425960">
    <property type="component" value="Plasmid Do28_1"/>
</dbReference>
<dbReference type="KEGG" id="dov:DSCO28_73130"/>
<protein>
    <submittedName>
        <fullName evidence="1">Uncharacterized protein</fullName>
    </submittedName>
</protein>
<dbReference type="AlphaFoldDB" id="A0A5K8A2M5"/>
<dbReference type="RefSeq" id="WP_155326327.1">
    <property type="nucleotide sequence ID" value="NZ_AP021877.1"/>
</dbReference>